<dbReference type="RefSeq" id="XP_066073354.1">
    <property type="nucleotide sequence ID" value="XM_066217257.1"/>
</dbReference>
<feature type="compositionally biased region" description="Low complexity" evidence="6">
    <location>
        <begin position="72"/>
        <end position="81"/>
    </location>
</feature>
<dbReference type="FunFam" id="2.40.50.140:FF:000201">
    <property type="entry name" value="TRM2p tRNA methyltransferase"/>
    <property type="match status" value="1"/>
</dbReference>
<keyword evidence="3 4" id="KW-0949">S-adenosyl-L-methionine</keyword>
<keyword evidence="8" id="KW-1185">Reference proteome</keyword>
<dbReference type="GO" id="GO:0030697">
    <property type="term" value="F:tRNA (uracil(54)-C5)-methyltransferase activity, S-adenosyl methionine-dependent"/>
    <property type="evidence" value="ECO:0007669"/>
    <property type="project" value="InterPro"/>
</dbReference>
<dbReference type="PROSITE" id="PS01231">
    <property type="entry name" value="TRMA_2"/>
    <property type="match status" value="1"/>
</dbReference>
<dbReference type="PROSITE" id="PS01230">
    <property type="entry name" value="TRMA_1"/>
    <property type="match status" value="1"/>
</dbReference>
<dbReference type="SUPFAM" id="SSF53335">
    <property type="entry name" value="S-adenosyl-L-methionine-dependent methyltransferases"/>
    <property type="match status" value="1"/>
</dbReference>
<dbReference type="InterPro" id="IPR030390">
    <property type="entry name" value="MeTrfase_TrmA_AS"/>
</dbReference>
<dbReference type="InterPro" id="IPR025795">
    <property type="entry name" value="tRNA_(uracil-5-)_MeTrfase"/>
</dbReference>
<dbReference type="GeneID" id="91092140"/>
<sequence length="626" mass="70542">MTTSIPTSPSTRSPPAKRLKSDVSDIPNTIETNGFTEITEAPIKSEFIDDNNEIIPKASTSTSTSTIEQTKPKVQQQQQGVKTKKNRKFKRVLPDKYSAGDVLFQDIRDFLGQEYVDNLINEKNGLEWEFPEELKLFEEIVLDVSAFTVSGESISLYTSTSNPNKKWTIITPFAHPGDKIRVKIYKHDRLCSYADLQEILEFSETYRGGEGDRRKFPQNGCKYFGECGGCQLQPLPYSLQLEHKKRTVELAYKRFSNLSGSVLPNIQDTIGSPKQWEYRTKITPHFDSAPKWIQKQLKEQGEEVALNSLKNGDGDQHKNGWQLRIGFERKGKPGVMDIEECPIATPVLNKKMTEERKRVQDTIMSFSRGATLLLRDSLPEPIPKPDIDNPFNSETAPEISPEDHIAITNHKLPVYEKVGKYLFSFNAGSFFQNNNSILIPLTDYVKEAIFPSTSSLSTIITKSKSKLPTHLVDTYCGSGLFGITLSDKFEKVAGVEISNDSIIAAKKNAEMNKLQNKTTWLCGKAEDIFGDLPKNGFKGENSCVVIDPPRKGCDEPFLKQLLEFKPLTIVYVSCNVHTQARDVGYIINESDKKEGWKYVVESLRGFDLFPQTAHVESVAVLRLVEN</sequence>
<feature type="binding site" evidence="4">
    <location>
        <position position="475"/>
    </location>
    <ligand>
        <name>S-adenosyl-L-methionine</name>
        <dbReference type="ChEBI" id="CHEBI:59789"/>
    </ligand>
</feature>
<dbReference type="GO" id="GO:0009451">
    <property type="term" value="P:RNA modification"/>
    <property type="evidence" value="ECO:0007669"/>
    <property type="project" value="UniProtKB-ARBA"/>
</dbReference>
<dbReference type="PROSITE" id="PS51687">
    <property type="entry name" value="SAM_MT_RNA_M5U"/>
    <property type="match status" value="1"/>
</dbReference>
<dbReference type="InterPro" id="IPR010280">
    <property type="entry name" value="U5_MeTrfase_fam"/>
</dbReference>
<dbReference type="Gene3D" id="2.40.50.140">
    <property type="entry name" value="Nucleic acid-binding proteins"/>
    <property type="match status" value="1"/>
</dbReference>
<dbReference type="EMBL" id="CP144099">
    <property type="protein sequence ID" value="WWC86591.1"/>
    <property type="molecule type" value="Genomic_DNA"/>
</dbReference>
<dbReference type="PANTHER" id="PTHR11061">
    <property type="entry name" value="RNA M5U METHYLTRANSFERASE"/>
    <property type="match status" value="1"/>
</dbReference>
<feature type="active site" description="Nucleophile" evidence="4">
    <location>
        <position position="574"/>
    </location>
</feature>
<dbReference type="GO" id="GO:0008033">
    <property type="term" value="P:tRNA processing"/>
    <property type="evidence" value="ECO:0007669"/>
    <property type="project" value="InterPro"/>
</dbReference>
<dbReference type="InterPro" id="IPR030391">
    <property type="entry name" value="MeTrfase_TrmA_CS"/>
</dbReference>
<feature type="binding site" evidence="4">
    <location>
        <position position="547"/>
    </location>
    <ligand>
        <name>S-adenosyl-L-methionine</name>
        <dbReference type="ChEBI" id="CHEBI:59789"/>
    </ligand>
</feature>
<dbReference type="Pfam" id="PF05958">
    <property type="entry name" value="tRNA_U5-meth_tr"/>
    <property type="match status" value="1"/>
</dbReference>
<feature type="region of interest" description="Disordered" evidence="6">
    <location>
        <begin position="60"/>
        <end position="86"/>
    </location>
</feature>
<evidence type="ECO:0000313" key="7">
    <source>
        <dbReference type="EMBL" id="WWC86591.1"/>
    </source>
</evidence>
<proteinExistence type="inferred from homology"/>
<feature type="region of interest" description="Disordered" evidence="6">
    <location>
        <begin position="1"/>
        <end position="32"/>
    </location>
</feature>
<comment type="similarity">
    <text evidence="4">Belongs to the class I-like SAM-binding methyltransferase superfamily. RNA M5U methyltransferase family.</text>
</comment>
<dbReference type="GO" id="GO:0032259">
    <property type="term" value="P:methylation"/>
    <property type="evidence" value="ECO:0007669"/>
    <property type="project" value="UniProtKB-KW"/>
</dbReference>
<feature type="compositionally biased region" description="Low complexity" evidence="6">
    <location>
        <begin position="1"/>
        <end position="14"/>
    </location>
</feature>
<dbReference type="InterPro" id="IPR012340">
    <property type="entry name" value="NA-bd_OB-fold"/>
</dbReference>
<keyword evidence="1 4" id="KW-0489">Methyltransferase</keyword>
<protein>
    <recommendedName>
        <fullName evidence="9">tRNA (Uracil-5-)-methyltransferase</fullName>
    </recommendedName>
</protein>
<feature type="binding site" evidence="4">
    <location>
        <position position="496"/>
    </location>
    <ligand>
        <name>S-adenosyl-L-methionine</name>
        <dbReference type="ChEBI" id="CHEBI:59789"/>
    </ligand>
</feature>
<evidence type="ECO:0000313" key="8">
    <source>
        <dbReference type="Proteomes" id="UP001355207"/>
    </source>
</evidence>
<feature type="binding site" evidence="4">
    <location>
        <position position="432"/>
    </location>
    <ligand>
        <name>S-adenosyl-L-methionine</name>
        <dbReference type="ChEBI" id="CHEBI:59789"/>
    </ligand>
</feature>
<gene>
    <name evidence="7" type="ORF">L201_001468</name>
</gene>
<evidence type="ECO:0008006" key="9">
    <source>
        <dbReference type="Google" id="ProtNLM"/>
    </source>
</evidence>
<keyword evidence="2 4" id="KW-0808">Transferase</keyword>
<dbReference type="AlphaFoldDB" id="A0AAX4JME1"/>
<accession>A0AAX4JME1</accession>
<evidence type="ECO:0000256" key="4">
    <source>
        <dbReference type="PROSITE-ProRule" id="PRU01024"/>
    </source>
</evidence>
<evidence type="ECO:0000256" key="2">
    <source>
        <dbReference type="ARBA" id="ARBA00022679"/>
    </source>
</evidence>
<name>A0AAX4JME1_9TREE</name>
<dbReference type="Proteomes" id="UP001355207">
    <property type="component" value="Chromosome 2"/>
</dbReference>
<dbReference type="PROSITE" id="PS51622">
    <property type="entry name" value="SAM_MT_RNA_M5U_2"/>
    <property type="match status" value="1"/>
</dbReference>
<evidence type="ECO:0000256" key="6">
    <source>
        <dbReference type="SAM" id="MobiDB-lite"/>
    </source>
</evidence>
<evidence type="ECO:0000256" key="1">
    <source>
        <dbReference type="ARBA" id="ARBA00022603"/>
    </source>
</evidence>
<reference evidence="7 8" key="1">
    <citation type="submission" date="2024-01" db="EMBL/GenBank/DDBJ databases">
        <title>Comparative genomics of Cryptococcus and Kwoniella reveals pathogenesis evolution and contrasting modes of karyotype evolution via chromosome fusion or intercentromeric recombination.</title>
        <authorList>
            <person name="Coelho M.A."/>
            <person name="David-Palma M."/>
            <person name="Shea T."/>
            <person name="Bowers K."/>
            <person name="McGinley-Smith S."/>
            <person name="Mohammad A.W."/>
            <person name="Gnirke A."/>
            <person name="Yurkov A.M."/>
            <person name="Nowrousian M."/>
            <person name="Sun S."/>
            <person name="Cuomo C.A."/>
            <person name="Heitman J."/>
        </authorList>
    </citation>
    <scope>NUCLEOTIDE SEQUENCE [LARGE SCALE GENOMIC DNA]</scope>
    <source>
        <strain evidence="7 8">CBS 6074</strain>
    </source>
</reference>
<dbReference type="Gene3D" id="3.40.50.150">
    <property type="entry name" value="Vaccinia Virus protein VP39"/>
    <property type="match status" value="2"/>
</dbReference>
<evidence type="ECO:0000256" key="3">
    <source>
        <dbReference type="ARBA" id="ARBA00022691"/>
    </source>
</evidence>
<dbReference type="InterPro" id="IPR029063">
    <property type="entry name" value="SAM-dependent_MTases_sf"/>
</dbReference>
<dbReference type="PANTHER" id="PTHR11061:SF30">
    <property type="entry name" value="TRNA (URACIL(54)-C(5))-METHYLTRANSFERASE"/>
    <property type="match status" value="1"/>
</dbReference>
<feature type="active site" evidence="5">
    <location>
        <position position="574"/>
    </location>
</feature>
<organism evidence="7 8">
    <name type="scientific">Kwoniella dendrophila CBS 6074</name>
    <dbReference type="NCBI Taxonomy" id="1295534"/>
    <lineage>
        <taxon>Eukaryota</taxon>
        <taxon>Fungi</taxon>
        <taxon>Dikarya</taxon>
        <taxon>Basidiomycota</taxon>
        <taxon>Agaricomycotina</taxon>
        <taxon>Tremellomycetes</taxon>
        <taxon>Tremellales</taxon>
        <taxon>Cryptococcaceae</taxon>
        <taxon>Kwoniella</taxon>
    </lineage>
</organism>
<evidence type="ECO:0000256" key="5">
    <source>
        <dbReference type="PROSITE-ProRule" id="PRU10015"/>
    </source>
</evidence>